<dbReference type="InParanoid" id="F0YL26"/>
<gene>
    <name evidence="1" type="ORF">AURANDRAFT_55296</name>
</gene>
<dbReference type="Pfam" id="PF05994">
    <property type="entry name" value="FragX_IP"/>
    <property type="match status" value="1"/>
</dbReference>
<dbReference type="eggNOG" id="KOG3534">
    <property type="taxonomic scope" value="Eukaryota"/>
</dbReference>
<dbReference type="Proteomes" id="UP000002729">
    <property type="component" value="Unassembled WGS sequence"/>
</dbReference>
<dbReference type="GO" id="GO:0030833">
    <property type="term" value="P:regulation of actin filament polymerization"/>
    <property type="evidence" value="ECO:0007669"/>
    <property type="project" value="InterPro"/>
</dbReference>
<dbReference type="InterPro" id="IPR008081">
    <property type="entry name" value="Cytoplasmic_FMR1-int"/>
</dbReference>
<dbReference type="GO" id="GO:0031267">
    <property type="term" value="F:small GTPase binding"/>
    <property type="evidence" value="ECO:0007669"/>
    <property type="project" value="InterPro"/>
</dbReference>
<organism evidence="2">
    <name type="scientific">Aureococcus anophagefferens</name>
    <name type="common">Harmful bloom alga</name>
    <dbReference type="NCBI Taxonomy" id="44056"/>
    <lineage>
        <taxon>Eukaryota</taxon>
        <taxon>Sar</taxon>
        <taxon>Stramenopiles</taxon>
        <taxon>Ochrophyta</taxon>
        <taxon>Pelagophyceae</taxon>
        <taxon>Pelagomonadales</taxon>
        <taxon>Pelagomonadaceae</taxon>
        <taxon>Aureococcus</taxon>
    </lineage>
</organism>
<dbReference type="EMBL" id="GL833155">
    <property type="protein sequence ID" value="EGB04130.1"/>
    <property type="molecule type" value="Genomic_DNA"/>
</dbReference>
<dbReference type="AlphaFoldDB" id="F0YL26"/>
<name>F0YL26_AURAN</name>
<dbReference type="OrthoDB" id="10265867at2759"/>
<dbReference type="RefSeq" id="XP_009041116.1">
    <property type="nucleotide sequence ID" value="XM_009042868.1"/>
</dbReference>
<dbReference type="PANTHER" id="PTHR12195">
    <property type="entry name" value="CYTOPLASMIC FMR1-INTERACTING PROTEIN-RELATED"/>
    <property type="match status" value="1"/>
</dbReference>
<keyword evidence="2" id="KW-1185">Reference proteome</keyword>
<reference evidence="1 2" key="1">
    <citation type="journal article" date="2011" name="Proc. Natl. Acad. Sci. U.S.A.">
        <title>Niche of harmful alga Aureococcus anophagefferens revealed through ecogenomics.</title>
        <authorList>
            <person name="Gobler C.J."/>
            <person name="Berry D.L."/>
            <person name="Dyhrman S.T."/>
            <person name="Wilhelm S.W."/>
            <person name="Salamov A."/>
            <person name="Lobanov A.V."/>
            <person name="Zhang Y."/>
            <person name="Collier J.L."/>
            <person name="Wurch L.L."/>
            <person name="Kustka A.B."/>
            <person name="Dill B.D."/>
            <person name="Shah M."/>
            <person name="VerBerkmoes N.C."/>
            <person name="Kuo A."/>
            <person name="Terry A."/>
            <person name="Pangilinan J."/>
            <person name="Lindquist E.A."/>
            <person name="Lucas S."/>
            <person name="Paulsen I.T."/>
            <person name="Hattenrath-Lehmann T.K."/>
            <person name="Talmage S.C."/>
            <person name="Walker E.A."/>
            <person name="Koch F."/>
            <person name="Burson A.M."/>
            <person name="Marcoval M.A."/>
            <person name="Tang Y.Z."/>
            <person name="Lecleir G.R."/>
            <person name="Coyne K.J."/>
            <person name="Berg G.M."/>
            <person name="Bertrand E.M."/>
            <person name="Saito M.A."/>
            <person name="Gladyshev V.N."/>
            <person name="Grigoriev I.V."/>
        </authorList>
    </citation>
    <scope>NUCLEOTIDE SEQUENCE [LARGE SCALE GENOMIC DNA]</scope>
    <source>
        <strain evidence="2">CCMP 1984</strain>
    </source>
</reference>
<protein>
    <recommendedName>
        <fullName evidence="3">CYRIA/CYRIB Rac1 binding domain-containing protein</fullName>
    </recommendedName>
</protein>
<dbReference type="OMA" id="DQPNRVE"/>
<evidence type="ECO:0008006" key="3">
    <source>
        <dbReference type="Google" id="ProtNLM"/>
    </source>
</evidence>
<evidence type="ECO:0000313" key="2">
    <source>
        <dbReference type="Proteomes" id="UP000002729"/>
    </source>
</evidence>
<proteinExistence type="predicted"/>
<accession>F0YL26</accession>
<dbReference type="PRINTS" id="PR01698">
    <property type="entry name" value="CYTOFMRPINTP"/>
</dbReference>
<evidence type="ECO:0000313" key="1">
    <source>
        <dbReference type="EMBL" id="EGB04130.1"/>
    </source>
</evidence>
<dbReference type="KEGG" id="aaf:AURANDRAFT_55296"/>
<dbReference type="GeneID" id="20222511"/>
<dbReference type="PIRSF" id="PIRSF008153">
    <property type="entry name" value="FMR1_interacting"/>
    <property type="match status" value="1"/>
</dbReference>
<sequence>MERDSCGITVDETGGLSGFSLPDNVPKVQSEFLTLEFSMRSGTNAIRYQDHIGLQTEFAPEIKATADVEALLLEGSEHIHMLYTFRSIGRAVPMVNDQGRQSKNEINLQTFYALQPQIAKIRRLMDFQEKGVAIIERCMRSLVTREARERIVPDGYYDAITKVVDLLQKLDNLKDMKASLTTDFSRYNRVLQALRAELPNGDQLAQEKHKLQLFLSNFQYPKSLIFHNLRDALKKIPGHEEILIEMLQQNVDFIENERHMMPDEKYRLIRSLPHLMLLIDGDVEEPGQSSGAGGKVMNVFKDKRIRLAPLQAIFKSYPVVPEYGDMSMTMLVILKRAPHWDSSMEKSWGSEPDRKVVSRYSLLTHWSEIKSHHAEYLSKFSKTTIELAAYDFKKALTATKYATFISKLIVDGFKLLQSWTCKVLEAYHWKLTHPYGYYLGKAGATPYEAAVKFNYSPRELGVVVDVISMIKSLSAILTNVESDVAPYVRLHVHHEVQQFVAGELIPPLHRAQKRKRAIIVPLLKLRRLVADWPDSMEPVDDYTRYSRQDGRVEAVHPVRVVGPSPTQLQLMRTMVRSMFDQRNQLKVGMFSKRDLEREDLQLMETFYNESLCFQYILNHAVTLRANSDLADLWYREFYLELSGQIQFAIELSFPWILTEHVITNQAKSMPLVENILYTMDVYNDAAHRSLYVLSQRFLYDEIEAEVNLVFDQLIFLISDHVYSYYKDNIGSRTIDGPYRNRHIQVLGRVIDLNLLITQHVNGKFYKDIEYCIKKFEASELSSVVDFNRALQIVQETHLSLVYHLELDTFETILTEVDEAVGPTAFAGRTLMHVLASLVTDIFPNYAYNNFTRRFVRSPVALKPVDRPKSPKADHQHFAVGAYTARAFEMANKLHRSFVGSTHTAAIVRILGTSGVPLLVNNLLTNLQERLEISKAYLDAITKGLPPCKLPKAMYGLAGCYGVFDALLKPILAYVDLKPEVFQAFKEVGNALFFIRDMSDVLDCIDLARGLHQFSWIPLADSYKPVPALSHLAIECHSLTCAMPEEQMRCVIPRGAVPELAVIAERIQGDMLSEADQRITLFWGALTHLSLLIQPFRPGWTELLPSNGVLDLEATGSFHRLWSALGFLFGIQTQNTLTAAISDEYQFGHGFFMAGAALIQLLGQRAQFCALDFSTHVLRVEAYESAAAARAEGVGLADVTLREEASSFVLLKARHSQLYTIAFCILDAHTQSQQHRSTEPIFHPPGSYDK</sequence>